<protein>
    <recommendedName>
        <fullName evidence="5">Release factor glutamine methyltransferase</fullName>
        <shortName evidence="5">RF MTase</shortName>
        <ecNumber evidence="5">2.1.1.297</ecNumber>
    </recommendedName>
    <alternativeName>
        <fullName evidence="5">N5-glutamine methyltransferase PrmC</fullName>
    </alternativeName>
    <alternativeName>
        <fullName evidence="5">Protein-(glutamine-N5) MTase PrmC</fullName>
    </alternativeName>
    <alternativeName>
        <fullName evidence="5">Protein-glutamine N-methyltransferase PrmC</fullName>
    </alternativeName>
</protein>
<comment type="function">
    <text evidence="5">Methylates the class 1 translation termination release factors RF1/PrfA and RF2/PrfB on the glutamine residue of the universally conserved GGQ motif.</text>
</comment>
<feature type="domain" description="Release factor glutamine methyltransferase N-terminal" evidence="7">
    <location>
        <begin position="6"/>
        <end position="76"/>
    </location>
</feature>
<keyword evidence="3 5" id="KW-0949">S-adenosyl-L-methionine</keyword>
<dbReference type="CDD" id="cd02440">
    <property type="entry name" value="AdoMet_MTases"/>
    <property type="match status" value="1"/>
</dbReference>
<dbReference type="InterPro" id="IPR040758">
    <property type="entry name" value="PrmC_N"/>
</dbReference>
<dbReference type="SUPFAM" id="SSF53335">
    <property type="entry name" value="S-adenosyl-L-methionine-dependent methyltransferases"/>
    <property type="match status" value="1"/>
</dbReference>
<dbReference type="RefSeq" id="WP_073154809.1">
    <property type="nucleotide sequence ID" value="NZ_FQVL01000005.1"/>
</dbReference>
<proteinExistence type="inferred from homology"/>
<name>A0A1M4XVY7_9BACL</name>
<comment type="similarity">
    <text evidence="5">Belongs to the protein N5-glutamine methyltransferase family. PrmC subfamily.</text>
</comment>
<evidence type="ECO:0000256" key="5">
    <source>
        <dbReference type="HAMAP-Rule" id="MF_02126"/>
    </source>
</evidence>
<evidence type="ECO:0000256" key="1">
    <source>
        <dbReference type="ARBA" id="ARBA00022603"/>
    </source>
</evidence>
<feature type="binding site" evidence="5">
    <location>
        <position position="194"/>
    </location>
    <ligand>
        <name>S-adenosyl-L-methionine</name>
        <dbReference type="ChEBI" id="CHEBI:59789"/>
    </ligand>
</feature>
<keyword evidence="1 5" id="KW-0489">Methyltransferase</keyword>
<dbReference type="InterPro" id="IPR004556">
    <property type="entry name" value="HemK-like"/>
</dbReference>
<organism evidence="8 9">
    <name type="scientific">Seinonella peptonophila</name>
    <dbReference type="NCBI Taxonomy" id="112248"/>
    <lineage>
        <taxon>Bacteria</taxon>
        <taxon>Bacillati</taxon>
        <taxon>Bacillota</taxon>
        <taxon>Bacilli</taxon>
        <taxon>Bacillales</taxon>
        <taxon>Thermoactinomycetaceae</taxon>
        <taxon>Seinonella</taxon>
    </lineage>
</organism>
<dbReference type="InterPro" id="IPR029063">
    <property type="entry name" value="SAM-dependent_MTases_sf"/>
</dbReference>
<feature type="binding site" evidence="5">
    <location>
        <begin position="194"/>
        <end position="197"/>
    </location>
    <ligand>
        <name>substrate</name>
    </ligand>
</feature>
<gene>
    <name evidence="5" type="primary">prmC</name>
    <name evidence="8" type="ORF">SAMN05444392_105203</name>
</gene>
<comment type="caution">
    <text evidence="5">Lacks conserved residue(s) required for the propagation of feature annotation.</text>
</comment>
<evidence type="ECO:0000256" key="4">
    <source>
        <dbReference type="ARBA" id="ARBA00048391"/>
    </source>
</evidence>
<dbReference type="InterPro" id="IPR007848">
    <property type="entry name" value="Small_mtfrase_dom"/>
</dbReference>
<dbReference type="PANTHER" id="PTHR18895:SF74">
    <property type="entry name" value="MTRF1L RELEASE FACTOR GLUTAMINE METHYLTRANSFERASE"/>
    <property type="match status" value="1"/>
</dbReference>
<sequence length="294" mass="33141">MTTLREAFQEASSFLEKCQIDDPAFEAEWLITALLDCTRTQLFLSWEHQLSTEQIQQLHGWLHRRCKQEPLQYIVGKQSFYGRDFIVNPAVLIPRPETEGLVERVIQLISDNFASDESLYLVDVGTGSGAIAITCALELPQLQVIAIDRSSAALEVAKQNTRKYGLEERISFYNGDLLSPLESINVQAQIIVSNPPYIDQTAYQGLEKQVKGFEPRLALDGGEDGLTIYRRLATQIAHLPQPPRHVVLEIGYDQGKTVPELFRFLAINGCIQVEPDLAGHDRVVWFSMARDDLV</sequence>
<feature type="binding site" evidence="5">
    <location>
        <begin position="125"/>
        <end position="129"/>
    </location>
    <ligand>
        <name>S-adenosyl-L-methionine</name>
        <dbReference type="ChEBI" id="CHEBI:59789"/>
    </ligand>
</feature>
<evidence type="ECO:0000256" key="2">
    <source>
        <dbReference type="ARBA" id="ARBA00022679"/>
    </source>
</evidence>
<evidence type="ECO:0000313" key="9">
    <source>
        <dbReference type="Proteomes" id="UP000184476"/>
    </source>
</evidence>
<evidence type="ECO:0000313" key="8">
    <source>
        <dbReference type="EMBL" id="SHE97422.1"/>
    </source>
</evidence>
<dbReference type="Proteomes" id="UP000184476">
    <property type="component" value="Unassembled WGS sequence"/>
</dbReference>
<dbReference type="Gene3D" id="3.40.50.150">
    <property type="entry name" value="Vaccinia Virus protein VP39"/>
    <property type="match status" value="1"/>
</dbReference>
<dbReference type="InterPro" id="IPR002052">
    <property type="entry name" value="DNA_methylase_N6_adenine_CS"/>
</dbReference>
<evidence type="ECO:0000256" key="3">
    <source>
        <dbReference type="ARBA" id="ARBA00022691"/>
    </source>
</evidence>
<dbReference type="InterPro" id="IPR019874">
    <property type="entry name" value="RF_methyltr_PrmC"/>
</dbReference>
<feature type="binding site" evidence="5">
    <location>
        <position position="148"/>
    </location>
    <ligand>
        <name>S-adenosyl-L-methionine</name>
        <dbReference type="ChEBI" id="CHEBI:59789"/>
    </ligand>
</feature>
<dbReference type="STRING" id="112248.SAMN05444392_105203"/>
<evidence type="ECO:0000259" key="6">
    <source>
        <dbReference type="Pfam" id="PF05175"/>
    </source>
</evidence>
<dbReference type="GO" id="GO:0032259">
    <property type="term" value="P:methylation"/>
    <property type="evidence" value="ECO:0007669"/>
    <property type="project" value="UniProtKB-KW"/>
</dbReference>
<dbReference type="NCBIfam" id="TIGR00536">
    <property type="entry name" value="hemK_fam"/>
    <property type="match status" value="1"/>
</dbReference>
<dbReference type="Pfam" id="PF05175">
    <property type="entry name" value="MTS"/>
    <property type="match status" value="1"/>
</dbReference>
<dbReference type="PANTHER" id="PTHR18895">
    <property type="entry name" value="HEMK METHYLTRANSFERASE"/>
    <property type="match status" value="1"/>
</dbReference>
<dbReference type="GO" id="GO:0102559">
    <property type="term" value="F:peptide chain release factor N(5)-glutamine methyltransferase activity"/>
    <property type="evidence" value="ECO:0007669"/>
    <property type="project" value="UniProtKB-EC"/>
</dbReference>
<dbReference type="PROSITE" id="PS00092">
    <property type="entry name" value="N6_MTASE"/>
    <property type="match status" value="1"/>
</dbReference>
<dbReference type="HAMAP" id="MF_02126">
    <property type="entry name" value="RF_methyltr_PrmC"/>
    <property type="match status" value="1"/>
</dbReference>
<comment type="catalytic activity">
    <reaction evidence="4 5">
        <text>L-glutaminyl-[peptide chain release factor] + S-adenosyl-L-methionine = N(5)-methyl-L-glutaminyl-[peptide chain release factor] + S-adenosyl-L-homocysteine + H(+)</text>
        <dbReference type="Rhea" id="RHEA:42896"/>
        <dbReference type="Rhea" id="RHEA-COMP:10271"/>
        <dbReference type="Rhea" id="RHEA-COMP:10272"/>
        <dbReference type="ChEBI" id="CHEBI:15378"/>
        <dbReference type="ChEBI" id="CHEBI:30011"/>
        <dbReference type="ChEBI" id="CHEBI:57856"/>
        <dbReference type="ChEBI" id="CHEBI:59789"/>
        <dbReference type="ChEBI" id="CHEBI:61891"/>
        <dbReference type="EC" id="2.1.1.297"/>
    </reaction>
</comment>
<dbReference type="OrthoDB" id="9800643at2"/>
<dbReference type="Pfam" id="PF17827">
    <property type="entry name" value="PrmC_N"/>
    <property type="match status" value="1"/>
</dbReference>
<evidence type="ECO:0000259" key="7">
    <source>
        <dbReference type="Pfam" id="PF17827"/>
    </source>
</evidence>
<dbReference type="Gene3D" id="1.10.8.10">
    <property type="entry name" value="DNA helicase RuvA subunit, C-terminal domain"/>
    <property type="match status" value="1"/>
</dbReference>
<dbReference type="EMBL" id="FQVL01000005">
    <property type="protein sequence ID" value="SHE97422.1"/>
    <property type="molecule type" value="Genomic_DNA"/>
</dbReference>
<dbReference type="EC" id="2.1.1.297" evidence="5"/>
<keyword evidence="2 5" id="KW-0808">Transferase</keyword>
<dbReference type="AlphaFoldDB" id="A0A1M4XVY7"/>
<accession>A0A1M4XVY7</accession>
<dbReference type="GO" id="GO:0003676">
    <property type="term" value="F:nucleic acid binding"/>
    <property type="evidence" value="ECO:0007669"/>
    <property type="project" value="InterPro"/>
</dbReference>
<feature type="domain" description="Methyltransferase small" evidence="6">
    <location>
        <begin position="108"/>
        <end position="202"/>
    </location>
</feature>
<keyword evidence="9" id="KW-1185">Reference proteome</keyword>
<dbReference type="InterPro" id="IPR050320">
    <property type="entry name" value="N5-glutamine_MTase"/>
</dbReference>
<reference evidence="8 9" key="1">
    <citation type="submission" date="2016-11" db="EMBL/GenBank/DDBJ databases">
        <authorList>
            <person name="Jaros S."/>
            <person name="Januszkiewicz K."/>
            <person name="Wedrychowicz H."/>
        </authorList>
    </citation>
    <scope>NUCLEOTIDE SEQUENCE [LARGE SCALE GENOMIC DNA]</scope>
    <source>
        <strain evidence="8 9">DSM 44666</strain>
    </source>
</reference>
<dbReference type="NCBIfam" id="TIGR03534">
    <property type="entry name" value="RF_mod_PrmC"/>
    <property type="match status" value="1"/>
</dbReference>